<dbReference type="KEGG" id="rfo:REIFOR_03036"/>
<evidence type="ECO:0000313" key="8">
    <source>
        <dbReference type="Proteomes" id="UP000229757"/>
    </source>
</evidence>
<evidence type="ECO:0000256" key="2">
    <source>
        <dbReference type="ARBA" id="ARBA00022490"/>
    </source>
</evidence>
<dbReference type="PROSITE" id="PS50995">
    <property type="entry name" value="HTH_MARR_2"/>
    <property type="match status" value="1"/>
</dbReference>
<sequence>MLCAQNISTLEEISVTDHSLLKLENQICHSLYSATNALIRAYRPLLAELDLTYPQYLVMLALWQEDGVMIKRLVERTRFDAGTLTPILQRLEQKALILRTRSQEDSRQKLIVLAEQGRALSEQALKVPEAIVCELDMTAEEAALLKSLTEKLYRQLL</sequence>
<organism evidence="7 8">
    <name type="scientific">Reinekea forsetii</name>
    <dbReference type="NCBI Taxonomy" id="1336806"/>
    <lineage>
        <taxon>Bacteria</taxon>
        <taxon>Pseudomonadati</taxon>
        <taxon>Pseudomonadota</taxon>
        <taxon>Gammaproteobacteria</taxon>
        <taxon>Oceanospirillales</taxon>
        <taxon>Saccharospirillaceae</taxon>
        <taxon>Reinekea</taxon>
    </lineage>
</organism>
<dbReference type="PANTHER" id="PTHR33164">
    <property type="entry name" value="TRANSCRIPTIONAL REGULATOR, MARR FAMILY"/>
    <property type="match status" value="1"/>
</dbReference>
<dbReference type="GO" id="GO:0006950">
    <property type="term" value="P:response to stress"/>
    <property type="evidence" value="ECO:0007669"/>
    <property type="project" value="TreeGrafter"/>
</dbReference>
<dbReference type="EMBL" id="CP011797">
    <property type="protein sequence ID" value="ATX78155.1"/>
    <property type="molecule type" value="Genomic_DNA"/>
</dbReference>
<name>A0A2K8KTT2_9GAMM</name>
<dbReference type="Pfam" id="PF22381">
    <property type="entry name" value="Staph_reg_Sar_Rot"/>
    <property type="match status" value="1"/>
</dbReference>
<comment type="subcellular location">
    <subcellularLocation>
        <location evidence="1">Cytoplasm</location>
    </subcellularLocation>
</comment>
<dbReference type="InterPro" id="IPR000835">
    <property type="entry name" value="HTH_MarR-typ"/>
</dbReference>
<feature type="domain" description="HTH marR-type" evidence="6">
    <location>
        <begin position="24"/>
        <end position="154"/>
    </location>
</feature>
<dbReference type="GO" id="GO:0003677">
    <property type="term" value="F:DNA binding"/>
    <property type="evidence" value="ECO:0007669"/>
    <property type="project" value="UniProtKB-KW"/>
</dbReference>
<reference evidence="7 8" key="1">
    <citation type="journal article" date="2017" name="Environ. Microbiol.">
        <title>Genomic and physiological analyses of 'Reinekea forsetii' reveal a versatile opportunistic lifestyle during spring algae blooms.</title>
        <authorList>
            <person name="Avci B."/>
            <person name="Hahnke R.L."/>
            <person name="Chafee M."/>
            <person name="Fischer T."/>
            <person name="Gruber-Vodicka H."/>
            <person name="Tegetmeyer H.E."/>
            <person name="Harder J."/>
            <person name="Fuchs B.M."/>
            <person name="Amann R.I."/>
            <person name="Teeling H."/>
        </authorList>
    </citation>
    <scope>NUCLEOTIDE SEQUENCE [LARGE SCALE GENOMIC DNA]</scope>
    <source>
        <strain evidence="7 8">Hel1_31_D35</strain>
    </source>
</reference>
<dbReference type="Gene3D" id="1.10.10.10">
    <property type="entry name" value="Winged helix-like DNA-binding domain superfamily/Winged helix DNA-binding domain"/>
    <property type="match status" value="1"/>
</dbReference>
<dbReference type="OrthoDB" id="9806864at2"/>
<keyword evidence="3" id="KW-0805">Transcription regulation</keyword>
<accession>A0A2K8KTT2</accession>
<evidence type="ECO:0000256" key="3">
    <source>
        <dbReference type="ARBA" id="ARBA00023015"/>
    </source>
</evidence>
<dbReference type="FunFam" id="1.10.10.10:FF:000163">
    <property type="entry name" value="MarR family transcriptional regulator"/>
    <property type="match status" value="1"/>
</dbReference>
<evidence type="ECO:0000256" key="1">
    <source>
        <dbReference type="ARBA" id="ARBA00004496"/>
    </source>
</evidence>
<evidence type="ECO:0000313" key="7">
    <source>
        <dbReference type="EMBL" id="ATX78155.1"/>
    </source>
</evidence>
<dbReference type="InterPro" id="IPR036388">
    <property type="entry name" value="WH-like_DNA-bd_sf"/>
</dbReference>
<keyword evidence="2" id="KW-0963">Cytoplasm</keyword>
<dbReference type="GO" id="GO:0005737">
    <property type="term" value="C:cytoplasm"/>
    <property type="evidence" value="ECO:0007669"/>
    <property type="project" value="UniProtKB-SubCell"/>
</dbReference>
<proteinExistence type="predicted"/>
<keyword evidence="5" id="KW-0804">Transcription</keyword>
<dbReference type="InterPro" id="IPR039422">
    <property type="entry name" value="MarR/SlyA-like"/>
</dbReference>
<dbReference type="GO" id="GO:0003700">
    <property type="term" value="F:DNA-binding transcription factor activity"/>
    <property type="evidence" value="ECO:0007669"/>
    <property type="project" value="InterPro"/>
</dbReference>
<keyword evidence="4" id="KW-0238">DNA-binding</keyword>
<dbReference type="InterPro" id="IPR036390">
    <property type="entry name" value="WH_DNA-bd_sf"/>
</dbReference>
<dbReference type="AlphaFoldDB" id="A0A2K8KTT2"/>
<evidence type="ECO:0000259" key="6">
    <source>
        <dbReference type="PROSITE" id="PS50995"/>
    </source>
</evidence>
<dbReference type="InterPro" id="IPR055166">
    <property type="entry name" value="Transc_reg_Sar_Rot_HTH"/>
</dbReference>
<protein>
    <submittedName>
        <fullName evidence="7">Transcriptional regulator, MarR family</fullName>
    </submittedName>
</protein>
<gene>
    <name evidence="7" type="ORF">REIFOR_03036</name>
</gene>
<evidence type="ECO:0000256" key="4">
    <source>
        <dbReference type="ARBA" id="ARBA00023125"/>
    </source>
</evidence>
<dbReference type="SMART" id="SM00347">
    <property type="entry name" value="HTH_MARR"/>
    <property type="match status" value="1"/>
</dbReference>
<dbReference type="Proteomes" id="UP000229757">
    <property type="component" value="Chromosome"/>
</dbReference>
<keyword evidence="8" id="KW-1185">Reference proteome</keyword>
<dbReference type="PANTHER" id="PTHR33164:SF5">
    <property type="entry name" value="ORGANIC HYDROPEROXIDE RESISTANCE TRANSCRIPTIONAL REGULATOR"/>
    <property type="match status" value="1"/>
</dbReference>
<dbReference type="SUPFAM" id="SSF46785">
    <property type="entry name" value="Winged helix' DNA-binding domain"/>
    <property type="match status" value="1"/>
</dbReference>
<evidence type="ECO:0000256" key="5">
    <source>
        <dbReference type="ARBA" id="ARBA00023163"/>
    </source>
</evidence>